<evidence type="ECO:0000259" key="2">
    <source>
        <dbReference type="Pfam" id="PF13609"/>
    </source>
</evidence>
<organism evidence="3 4">
    <name type="scientific">Brevundimonas lenta</name>
    <dbReference type="NCBI Taxonomy" id="424796"/>
    <lineage>
        <taxon>Bacteria</taxon>
        <taxon>Pseudomonadati</taxon>
        <taxon>Pseudomonadota</taxon>
        <taxon>Alphaproteobacteria</taxon>
        <taxon>Caulobacterales</taxon>
        <taxon>Caulobacteraceae</taxon>
        <taxon>Brevundimonas</taxon>
    </lineage>
</organism>
<dbReference type="SUPFAM" id="SSF56935">
    <property type="entry name" value="Porins"/>
    <property type="match status" value="1"/>
</dbReference>
<dbReference type="EMBL" id="JACIDM010000004">
    <property type="protein sequence ID" value="MBB4084409.1"/>
    <property type="molecule type" value="Genomic_DNA"/>
</dbReference>
<name>A0A7W6NR75_9CAUL</name>
<keyword evidence="1" id="KW-0732">Signal</keyword>
<evidence type="ECO:0000313" key="3">
    <source>
        <dbReference type="EMBL" id="MBB4084409.1"/>
    </source>
</evidence>
<dbReference type="InterPro" id="IPR023614">
    <property type="entry name" value="Porin_dom_sf"/>
</dbReference>
<feature type="chain" id="PRO_5030735356" evidence="1">
    <location>
        <begin position="25"/>
        <end position="233"/>
    </location>
</feature>
<gene>
    <name evidence="3" type="ORF">GGR12_003299</name>
</gene>
<evidence type="ECO:0000256" key="1">
    <source>
        <dbReference type="SAM" id="SignalP"/>
    </source>
</evidence>
<comment type="caution">
    <text evidence="3">The sequence shown here is derived from an EMBL/GenBank/DDBJ whole genome shotgun (WGS) entry which is preliminary data.</text>
</comment>
<feature type="signal peptide" evidence="1">
    <location>
        <begin position="1"/>
        <end position="24"/>
    </location>
</feature>
<proteinExistence type="predicted"/>
<dbReference type="InterPro" id="IPR010239">
    <property type="entry name" value="CHP02001"/>
</dbReference>
<feature type="domain" description="Porin" evidence="2">
    <location>
        <begin position="82"/>
        <end position="207"/>
    </location>
</feature>
<dbReference type="NCBIfam" id="TIGR02001">
    <property type="entry name" value="gcw_chp"/>
    <property type="match status" value="1"/>
</dbReference>
<dbReference type="AlphaFoldDB" id="A0A7W6NR75"/>
<evidence type="ECO:0000313" key="4">
    <source>
        <dbReference type="Proteomes" id="UP000529946"/>
    </source>
</evidence>
<keyword evidence="4" id="KW-1185">Reference proteome</keyword>
<dbReference type="Gene3D" id="2.40.160.10">
    <property type="entry name" value="Porin"/>
    <property type="match status" value="1"/>
</dbReference>
<reference evidence="3 4" key="1">
    <citation type="submission" date="2020-08" db="EMBL/GenBank/DDBJ databases">
        <title>Genomic Encyclopedia of Type Strains, Phase IV (KMG-IV): sequencing the most valuable type-strain genomes for metagenomic binning, comparative biology and taxonomic classification.</title>
        <authorList>
            <person name="Goeker M."/>
        </authorList>
    </citation>
    <scope>NUCLEOTIDE SEQUENCE [LARGE SCALE GENOMIC DNA]</scope>
    <source>
        <strain evidence="3 4">DSM 23960</strain>
    </source>
</reference>
<accession>A0A7W6NR75</accession>
<dbReference type="InterPro" id="IPR033900">
    <property type="entry name" value="Gram_neg_porin_domain"/>
</dbReference>
<sequence length="233" mass="25512">MILRTLTTVAIAATALFTCATAAAAQEAADNWSFAFGAYSDNRSKGVSKTNGDPYGYADVEWQSDDGLFYVSPQLQSIDSSGGSNLEAQFAAGARPEWAGFKFDLSATYKIQVDSVEGYDDDTWEFGVDAKRAIGPAKTRLRFQYSPDSTGTTEQWTWVEGQVGWEFTDKLEVSAALGYRDQENSIDYTAYNIGAVYALTDHMDAEVRWYGTDVDNPSPTYADQLVAGISFAF</sequence>
<dbReference type="GO" id="GO:0015288">
    <property type="term" value="F:porin activity"/>
    <property type="evidence" value="ECO:0007669"/>
    <property type="project" value="InterPro"/>
</dbReference>
<dbReference type="RefSeq" id="WP_183205910.1">
    <property type="nucleotide sequence ID" value="NZ_BAAAER010000001.1"/>
</dbReference>
<dbReference type="GO" id="GO:0016020">
    <property type="term" value="C:membrane"/>
    <property type="evidence" value="ECO:0007669"/>
    <property type="project" value="InterPro"/>
</dbReference>
<dbReference type="Pfam" id="PF13609">
    <property type="entry name" value="Porin_4"/>
    <property type="match status" value="1"/>
</dbReference>
<dbReference type="Proteomes" id="UP000529946">
    <property type="component" value="Unassembled WGS sequence"/>
</dbReference>
<protein>
    <submittedName>
        <fullName evidence="3">Uncharacterized protein (TIGR02001 family)</fullName>
    </submittedName>
</protein>